<name>A0A1Q2L0U9_9BACL</name>
<protein>
    <submittedName>
        <fullName evidence="1">Uncharacterized protein</fullName>
    </submittedName>
</protein>
<keyword evidence="2" id="KW-1185">Reference proteome</keyword>
<evidence type="ECO:0000313" key="2">
    <source>
        <dbReference type="Proteomes" id="UP000188184"/>
    </source>
</evidence>
<dbReference type="Proteomes" id="UP000188184">
    <property type="component" value="Chromosome"/>
</dbReference>
<accession>A0A1Q2L0U9</accession>
<dbReference type="AlphaFoldDB" id="A0A1Q2L0U9"/>
<dbReference type="EMBL" id="CP019640">
    <property type="protein sequence ID" value="AQQ53522.1"/>
    <property type="molecule type" value="Genomic_DNA"/>
</dbReference>
<dbReference type="RefSeq" id="WP_077589419.1">
    <property type="nucleotide sequence ID" value="NZ_CP019640.1"/>
</dbReference>
<dbReference type="KEGG" id="pmar:B0X71_10855"/>
<sequence>MQNLWQDFLNIIDLDKADRQNAQLDILKEFPSGYPQERLLLSLLDEIEQLFQSREFTMLWFNNGRRIYFKHVSKEDMKFIYHAWGKLAGNYILFLPKDASIRRQRVEDEEAFIGQCLKAHNQLVVKTEDAYVVLHLTLTEKVY</sequence>
<organism evidence="1 2">
    <name type="scientific">Planococcus lenghuensis</name>
    <dbReference type="NCBI Taxonomy" id="2213202"/>
    <lineage>
        <taxon>Bacteria</taxon>
        <taxon>Bacillati</taxon>
        <taxon>Bacillota</taxon>
        <taxon>Bacilli</taxon>
        <taxon>Bacillales</taxon>
        <taxon>Caryophanaceae</taxon>
        <taxon>Planococcus</taxon>
    </lineage>
</organism>
<reference evidence="1 2" key="1">
    <citation type="submission" date="2017-02" db="EMBL/GenBank/DDBJ databases">
        <title>The complete genomic sequence of a novel cold adapted crude oil-degrading bacterium Planococcus qaidamina Y42.</title>
        <authorList>
            <person name="Yang R."/>
        </authorList>
    </citation>
    <scope>NUCLEOTIDE SEQUENCE [LARGE SCALE GENOMIC DNA]</scope>
    <source>
        <strain evidence="1 2">Y42</strain>
    </source>
</reference>
<evidence type="ECO:0000313" key="1">
    <source>
        <dbReference type="EMBL" id="AQQ53522.1"/>
    </source>
</evidence>
<proteinExistence type="predicted"/>
<dbReference type="OrthoDB" id="2860151at2"/>
<gene>
    <name evidence="1" type="ORF">B0X71_10855</name>
</gene>